<comment type="caution">
    <text evidence="2">The sequence shown here is derived from an EMBL/GenBank/DDBJ whole genome shotgun (WGS) entry which is preliminary data.</text>
</comment>
<feature type="signal peptide" evidence="1">
    <location>
        <begin position="1"/>
        <end position="21"/>
    </location>
</feature>
<gene>
    <name evidence="2" type="ORF">GGQ88_002260</name>
</gene>
<keyword evidence="3" id="KW-1185">Reference proteome</keyword>
<proteinExistence type="predicted"/>
<name>A0A7W6EW58_9SPHN</name>
<evidence type="ECO:0000256" key="1">
    <source>
        <dbReference type="SAM" id="SignalP"/>
    </source>
</evidence>
<dbReference type="RefSeq" id="WP_183613248.1">
    <property type="nucleotide sequence ID" value="NZ_JACICY010000005.1"/>
</dbReference>
<sequence>MKPIAASLAAALLLAPATARADEASAWSKYERRVDGILDALHAAWRTGESSEGSRQRVKGLCQGVTRDSTGGEGIMLPSWARSLITACSYVDELAGMNADTIWSANDLRANCNQMKKDAGDMLKARLVTVAPQAHEKALHLGADLMFF</sequence>
<reference evidence="2 3" key="1">
    <citation type="submission" date="2020-08" db="EMBL/GenBank/DDBJ databases">
        <title>Genomic Encyclopedia of Type Strains, Phase IV (KMG-IV): sequencing the most valuable type-strain genomes for metagenomic binning, comparative biology and taxonomic classification.</title>
        <authorList>
            <person name="Goeker M."/>
        </authorList>
    </citation>
    <scope>NUCLEOTIDE SEQUENCE [LARGE SCALE GENOMIC DNA]</scope>
    <source>
        <strain evidence="2 3">DSM 14552</strain>
    </source>
</reference>
<organism evidence="2 3">
    <name type="scientific">Novosphingobium hassiacum</name>
    <dbReference type="NCBI Taxonomy" id="173676"/>
    <lineage>
        <taxon>Bacteria</taxon>
        <taxon>Pseudomonadati</taxon>
        <taxon>Pseudomonadota</taxon>
        <taxon>Alphaproteobacteria</taxon>
        <taxon>Sphingomonadales</taxon>
        <taxon>Sphingomonadaceae</taxon>
        <taxon>Novosphingobium</taxon>
    </lineage>
</organism>
<dbReference type="Proteomes" id="UP000562395">
    <property type="component" value="Unassembled WGS sequence"/>
</dbReference>
<dbReference type="AlphaFoldDB" id="A0A7W6EW58"/>
<accession>A0A7W6EW58</accession>
<feature type="chain" id="PRO_5030590280" evidence="1">
    <location>
        <begin position="22"/>
        <end position="148"/>
    </location>
</feature>
<evidence type="ECO:0000313" key="2">
    <source>
        <dbReference type="EMBL" id="MBB3860988.1"/>
    </source>
</evidence>
<protein>
    <submittedName>
        <fullName evidence="2">Uncharacterized protein</fullName>
    </submittedName>
</protein>
<evidence type="ECO:0000313" key="3">
    <source>
        <dbReference type="Proteomes" id="UP000562395"/>
    </source>
</evidence>
<keyword evidence="1" id="KW-0732">Signal</keyword>
<dbReference type="EMBL" id="JACICY010000005">
    <property type="protein sequence ID" value="MBB3860988.1"/>
    <property type="molecule type" value="Genomic_DNA"/>
</dbReference>